<dbReference type="EMBL" id="CAJOBD010036747">
    <property type="protein sequence ID" value="CAF4304576.1"/>
    <property type="molecule type" value="Genomic_DNA"/>
</dbReference>
<feature type="region of interest" description="Disordered" evidence="1">
    <location>
        <begin position="1"/>
        <end position="59"/>
    </location>
</feature>
<dbReference type="Proteomes" id="UP000663836">
    <property type="component" value="Unassembled WGS sequence"/>
</dbReference>
<proteinExistence type="predicted"/>
<evidence type="ECO:0000256" key="1">
    <source>
        <dbReference type="SAM" id="MobiDB-lite"/>
    </source>
</evidence>
<dbReference type="AlphaFoldDB" id="A0A820I0K0"/>
<comment type="caution">
    <text evidence="2">The sequence shown here is derived from an EMBL/GenBank/DDBJ whole genome shotgun (WGS) entry which is preliminary data.</text>
</comment>
<evidence type="ECO:0000313" key="2">
    <source>
        <dbReference type="EMBL" id="CAF4304576.1"/>
    </source>
</evidence>
<name>A0A820I0K0_9BILA</name>
<feature type="non-terminal residue" evidence="2">
    <location>
        <position position="1"/>
    </location>
</feature>
<feature type="non-terminal residue" evidence="2">
    <location>
        <position position="110"/>
    </location>
</feature>
<feature type="compositionally biased region" description="Basic and acidic residues" evidence="1">
    <location>
        <begin position="16"/>
        <end position="37"/>
    </location>
</feature>
<organism evidence="2 3">
    <name type="scientific">Rotaria sordida</name>
    <dbReference type="NCBI Taxonomy" id="392033"/>
    <lineage>
        <taxon>Eukaryota</taxon>
        <taxon>Metazoa</taxon>
        <taxon>Spiralia</taxon>
        <taxon>Gnathifera</taxon>
        <taxon>Rotifera</taxon>
        <taxon>Eurotatoria</taxon>
        <taxon>Bdelloidea</taxon>
        <taxon>Philodinida</taxon>
        <taxon>Philodinidae</taxon>
        <taxon>Rotaria</taxon>
    </lineage>
</organism>
<evidence type="ECO:0000313" key="3">
    <source>
        <dbReference type="Proteomes" id="UP000663836"/>
    </source>
</evidence>
<gene>
    <name evidence="2" type="ORF">JBS370_LOCUS40509</name>
</gene>
<reference evidence="2" key="1">
    <citation type="submission" date="2021-02" db="EMBL/GenBank/DDBJ databases">
        <authorList>
            <person name="Nowell W R."/>
        </authorList>
    </citation>
    <scope>NUCLEOTIDE SEQUENCE</scope>
</reference>
<accession>A0A820I0K0</accession>
<protein>
    <submittedName>
        <fullName evidence="2">Uncharacterized protein</fullName>
    </submittedName>
</protein>
<sequence length="110" mass="12794">RQAPIVHADSLGQGKKGSDESGRKSDKEEEDGLRESDSTFESPSNRKHGNEPLTTLEKIKRNDMEKTARWWHKYYASKAKLKLMRRYAIDMDESLKDSYDAYAEFFEDES</sequence>